<dbReference type="GO" id="GO:0046872">
    <property type="term" value="F:metal ion binding"/>
    <property type="evidence" value="ECO:0007669"/>
    <property type="project" value="UniProtKB-KW"/>
</dbReference>
<evidence type="ECO:0000256" key="2">
    <source>
        <dbReference type="ARBA" id="ARBA00001947"/>
    </source>
</evidence>
<dbReference type="STRING" id="83765.SAMN05660284_02387"/>
<evidence type="ECO:0000259" key="10">
    <source>
        <dbReference type="PROSITE" id="PS51462"/>
    </source>
</evidence>
<dbReference type="CDD" id="cd03429">
    <property type="entry name" value="NUDIX_NADH_pyrophosphatase_Nudt13"/>
    <property type="match status" value="1"/>
</dbReference>
<dbReference type="InterPro" id="IPR049734">
    <property type="entry name" value="NudC-like_C"/>
</dbReference>
<comment type="cofactor">
    <cofactor evidence="2">
        <name>Zn(2+)</name>
        <dbReference type="ChEBI" id="CHEBI:29105"/>
    </cofactor>
</comment>
<keyword evidence="6" id="KW-0378">Hydrolase</keyword>
<dbReference type="Gene3D" id="3.90.79.20">
    <property type="match status" value="1"/>
</dbReference>
<dbReference type="OrthoDB" id="9791656at2"/>
<dbReference type="SUPFAM" id="SSF55811">
    <property type="entry name" value="Nudix"/>
    <property type="match status" value="2"/>
</dbReference>
<keyword evidence="5" id="KW-0479">Metal-binding</keyword>
<dbReference type="Gene3D" id="3.90.79.10">
    <property type="entry name" value="Nucleoside Triphosphate Pyrophosphohydrolase"/>
    <property type="match status" value="1"/>
</dbReference>
<dbReference type="InterPro" id="IPR015375">
    <property type="entry name" value="NADH_PPase-like_N"/>
</dbReference>
<dbReference type="AlphaFoldDB" id="A0A1I5CDQ7"/>
<comment type="similarity">
    <text evidence="3">Belongs to the Nudix hydrolase family. NudC subfamily.</text>
</comment>
<proteinExistence type="inferred from homology"/>
<evidence type="ECO:0000313" key="12">
    <source>
        <dbReference type="Proteomes" id="UP000242869"/>
    </source>
</evidence>
<dbReference type="InterPro" id="IPR015797">
    <property type="entry name" value="NUDIX_hydrolase-like_dom_sf"/>
</dbReference>
<gene>
    <name evidence="11" type="ORF">SAMN05660284_02387</name>
</gene>
<dbReference type="InterPro" id="IPR015376">
    <property type="entry name" value="Znr_NADH_PPase"/>
</dbReference>
<dbReference type="PROSITE" id="PS00893">
    <property type="entry name" value="NUDIX_BOX"/>
    <property type="match status" value="1"/>
</dbReference>
<sequence>MHSHDFTPLYASAPPLDAPLVFAFVGDDLILTEADALPGASDLAGLPAADTDCLIGELAGEQCRLVAWPATVELPQGLSRVNLRLVWGRISEAQFAVASRARVLLAWDRQHRFCGVCGTPTVPAAHNASRVCPNCKQSARPRLSPSIMVLVHRGDEVLLARSPHFKPGMYTALAGFVEPGESLEDCIHREVMEEVGIRVNNLRWFGSQTWPFPNSLMLAFHADYVDGEVTPQPGEIEDVRWFRKGERPEEWPHPGSISYHLIRSFLG</sequence>
<evidence type="ECO:0000256" key="3">
    <source>
        <dbReference type="ARBA" id="ARBA00009595"/>
    </source>
</evidence>
<evidence type="ECO:0000256" key="9">
    <source>
        <dbReference type="ARBA" id="ARBA00023679"/>
    </source>
</evidence>
<dbReference type="EMBL" id="FOVE01000019">
    <property type="protein sequence ID" value="SFN85056.1"/>
    <property type="molecule type" value="Genomic_DNA"/>
</dbReference>
<dbReference type="PANTHER" id="PTHR42904">
    <property type="entry name" value="NUDIX HYDROLASE, NUDC SUBFAMILY"/>
    <property type="match status" value="1"/>
</dbReference>
<dbReference type="InterPro" id="IPR000086">
    <property type="entry name" value="NUDIX_hydrolase_dom"/>
</dbReference>
<comment type="cofactor">
    <cofactor evidence="1">
        <name>Mg(2+)</name>
        <dbReference type="ChEBI" id="CHEBI:18420"/>
    </cofactor>
</comment>
<evidence type="ECO:0000256" key="5">
    <source>
        <dbReference type="ARBA" id="ARBA00022723"/>
    </source>
</evidence>
<dbReference type="GO" id="GO:0035529">
    <property type="term" value="F:NADH pyrophosphatase activity"/>
    <property type="evidence" value="ECO:0007669"/>
    <property type="project" value="TreeGrafter"/>
</dbReference>
<keyword evidence="7" id="KW-0460">Magnesium</keyword>
<dbReference type="InterPro" id="IPR050241">
    <property type="entry name" value="NAD-cap_RNA_hydrolase_NudC"/>
</dbReference>
<evidence type="ECO:0000256" key="4">
    <source>
        <dbReference type="ARBA" id="ARBA00012381"/>
    </source>
</evidence>
<accession>A0A1I5CDQ7</accession>
<comment type="catalytic activity">
    <reaction evidence="9">
        <text>a 5'-end NAD(+)-phospho-ribonucleoside in mRNA + H2O = a 5'-end phospho-adenosine-phospho-ribonucleoside in mRNA + beta-nicotinamide D-ribonucleotide + 2 H(+)</text>
        <dbReference type="Rhea" id="RHEA:60876"/>
        <dbReference type="Rhea" id="RHEA-COMP:15698"/>
        <dbReference type="Rhea" id="RHEA-COMP:15719"/>
        <dbReference type="ChEBI" id="CHEBI:14649"/>
        <dbReference type="ChEBI" id="CHEBI:15377"/>
        <dbReference type="ChEBI" id="CHEBI:15378"/>
        <dbReference type="ChEBI" id="CHEBI:144029"/>
        <dbReference type="ChEBI" id="CHEBI:144051"/>
    </reaction>
    <physiologicalReaction direction="left-to-right" evidence="9">
        <dbReference type="Rhea" id="RHEA:60877"/>
    </physiologicalReaction>
</comment>
<dbReference type="GO" id="GO:0005829">
    <property type="term" value="C:cytosol"/>
    <property type="evidence" value="ECO:0007669"/>
    <property type="project" value="TreeGrafter"/>
</dbReference>
<dbReference type="EC" id="3.6.1.22" evidence="4"/>
<evidence type="ECO:0000256" key="1">
    <source>
        <dbReference type="ARBA" id="ARBA00001946"/>
    </source>
</evidence>
<dbReference type="RefSeq" id="WP_091196768.1">
    <property type="nucleotide sequence ID" value="NZ_FOVE01000019.1"/>
</dbReference>
<dbReference type="Pfam" id="PF00293">
    <property type="entry name" value="NUDIX"/>
    <property type="match status" value="1"/>
</dbReference>
<keyword evidence="8" id="KW-0520">NAD</keyword>
<dbReference type="GO" id="GO:0019677">
    <property type="term" value="P:NAD+ catabolic process"/>
    <property type="evidence" value="ECO:0007669"/>
    <property type="project" value="TreeGrafter"/>
</dbReference>
<evidence type="ECO:0000256" key="6">
    <source>
        <dbReference type="ARBA" id="ARBA00022801"/>
    </source>
</evidence>
<dbReference type="GO" id="GO:0006742">
    <property type="term" value="P:NADP+ catabolic process"/>
    <property type="evidence" value="ECO:0007669"/>
    <property type="project" value="TreeGrafter"/>
</dbReference>
<evidence type="ECO:0000313" key="11">
    <source>
        <dbReference type="EMBL" id="SFN85056.1"/>
    </source>
</evidence>
<protein>
    <recommendedName>
        <fullName evidence="4">NAD(+) diphosphatase</fullName>
        <ecNumber evidence="4">3.6.1.22</ecNumber>
    </recommendedName>
</protein>
<dbReference type="Pfam" id="PF09297">
    <property type="entry name" value="Zn_ribbon_NUD"/>
    <property type="match status" value="1"/>
</dbReference>
<reference evidence="12" key="1">
    <citation type="submission" date="2016-10" db="EMBL/GenBank/DDBJ databases">
        <authorList>
            <person name="Varghese N."/>
            <person name="Submissions S."/>
        </authorList>
    </citation>
    <scope>NUCLEOTIDE SEQUENCE [LARGE SCALE GENOMIC DNA]</scope>
    <source>
        <strain evidence="12">DSM 6150</strain>
    </source>
</reference>
<dbReference type="NCBIfam" id="NF001299">
    <property type="entry name" value="PRK00241.1"/>
    <property type="match status" value="1"/>
</dbReference>
<dbReference type="PANTHER" id="PTHR42904:SF6">
    <property type="entry name" value="NAD-CAPPED RNA HYDROLASE NUDT12"/>
    <property type="match status" value="1"/>
</dbReference>
<dbReference type="Proteomes" id="UP000242869">
    <property type="component" value="Unassembled WGS sequence"/>
</dbReference>
<dbReference type="PROSITE" id="PS51462">
    <property type="entry name" value="NUDIX"/>
    <property type="match status" value="1"/>
</dbReference>
<feature type="domain" description="Nudix hydrolase" evidence="10">
    <location>
        <begin position="140"/>
        <end position="265"/>
    </location>
</feature>
<name>A0A1I5CDQ7_9NEIS</name>
<evidence type="ECO:0000256" key="8">
    <source>
        <dbReference type="ARBA" id="ARBA00023027"/>
    </source>
</evidence>
<organism evidence="11 12">
    <name type="scientific">Formivibrio citricus</name>
    <dbReference type="NCBI Taxonomy" id="83765"/>
    <lineage>
        <taxon>Bacteria</taxon>
        <taxon>Pseudomonadati</taxon>
        <taxon>Pseudomonadota</taxon>
        <taxon>Betaproteobacteria</taxon>
        <taxon>Neisseriales</taxon>
        <taxon>Chitinibacteraceae</taxon>
        <taxon>Formivibrio</taxon>
    </lineage>
</organism>
<keyword evidence="12" id="KW-1185">Reference proteome</keyword>
<dbReference type="Pfam" id="PF09296">
    <property type="entry name" value="NUDIX-like"/>
    <property type="match status" value="1"/>
</dbReference>
<dbReference type="InterPro" id="IPR020084">
    <property type="entry name" value="NUDIX_hydrolase_CS"/>
</dbReference>
<evidence type="ECO:0000256" key="7">
    <source>
        <dbReference type="ARBA" id="ARBA00022842"/>
    </source>
</evidence>